<feature type="transmembrane region" description="Helical" evidence="1">
    <location>
        <begin position="121"/>
        <end position="145"/>
    </location>
</feature>
<dbReference type="EMBL" id="JAOQKE010000030">
    <property type="protein sequence ID" value="MCU6726602.1"/>
    <property type="molecule type" value="Genomic_DNA"/>
</dbReference>
<gene>
    <name evidence="2" type="ORF">OCV47_14940</name>
</gene>
<organism evidence="2 3">
    <name type="scientific">Muricoprocola aceti</name>
    <dbReference type="NCBI Taxonomy" id="2981772"/>
    <lineage>
        <taxon>Bacteria</taxon>
        <taxon>Bacillati</taxon>
        <taxon>Bacillota</taxon>
        <taxon>Clostridia</taxon>
        <taxon>Lachnospirales</taxon>
        <taxon>Lachnospiraceae</taxon>
        <taxon>Muricoprocola</taxon>
    </lineage>
</organism>
<keyword evidence="1" id="KW-0812">Transmembrane</keyword>
<keyword evidence="1" id="KW-1133">Transmembrane helix</keyword>
<accession>A0ABT2SQ17</accession>
<evidence type="ECO:0000256" key="1">
    <source>
        <dbReference type="SAM" id="Phobius"/>
    </source>
</evidence>
<keyword evidence="3" id="KW-1185">Reference proteome</keyword>
<dbReference type="Proteomes" id="UP001652338">
    <property type="component" value="Unassembled WGS sequence"/>
</dbReference>
<dbReference type="InterPro" id="IPR047135">
    <property type="entry name" value="YsiQ"/>
</dbReference>
<dbReference type="Pfam" id="PF01554">
    <property type="entry name" value="MatE"/>
    <property type="match status" value="1"/>
</dbReference>
<sequence length="272" mass="28771">MIQSLMLASQIQFIQNMIISSVTAAVSILGAQYWGKKDKKTIGRIFCLSVRFCFLSSFVFFLGCICVPEHLMVLFTNEPELIAIGADYLRIAGWSYLLTGISQCYLVILKVTDHTADAAKISSAAVVLNIILNWILIFGGFGITAMGVQGAALATLIARVTELACCVCLSLRKGYIRLNLAGLWKAYPVLTGDFVRCLLPMIGAALLWGVGFTSYTAFMGHMGTDAAAANSIASVVRDLVCCMCNGLASGGGTGSLCISLAGGGGVCLYLSG</sequence>
<feature type="transmembrane region" description="Helical" evidence="1">
    <location>
        <begin position="46"/>
        <end position="71"/>
    </location>
</feature>
<name>A0ABT2SQ17_9FIRM</name>
<evidence type="ECO:0000313" key="2">
    <source>
        <dbReference type="EMBL" id="MCU6726602.1"/>
    </source>
</evidence>
<reference evidence="2 3" key="1">
    <citation type="journal article" date="2021" name="ISME Commun">
        <title>Automated analysis of genomic sequences facilitates high-throughput and comprehensive description of bacteria.</title>
        <authorList>
            <person name="Hitch T.C.A."/>
        </authorList>
    </citation>
    <scope>NUCLEOTIDE SEQUENCE [LARGE SCALE GENOMIC DNA]</scope>
    <source>
        <strain evidence="2 3">Sanger_29</strain>
    </source>
</reference>
<feature type="transmembrane region" description="Helical" evidence="1">
    <location>
        <begin position="13"/>
        <end position="34"/>
    </location>
</feature>
<protein>
    <submittedName>
        <fullName evidence="2">MATE family efflux transporter</fullName>
    </submittedName>
</protein>
<keyword evidence="1" id="KW-0472">Membrane</keyword>
<dbReference type="InterPro" id="IPR002528">
    <property type="entry name" value="MATE_fam"/>
</dbReference>
<evidence type="ECO:0000313" key="3">
    <source>
        <dbReference type="Proteomes" id="UP001652338"/>
    </source>
</evidence>
<proteinExistence type="predicted"/>
<feature type="transmembrane region" description="Helical" evidence="1">
    <location>
        <begin position="91"/>
        <end position="109"/>
    </location>
</feature>
<comment type="caution">
    <text evidence="2">The sequence shown here is derived from an EMBL/GenBank/DDBJ whole genome shotgun (WGS) entry which is preliminary data.</text>
</comment>
<dbReference type="PANTHER" id="PTHR42925">
    <property type="entry name" value="MULTIDRUG AND TOXIN EFFLUX PROTEIN MATE FAMILY"/>
    <property type="match status" value="1"/>
</dbReference>
<dbReference type="PANTHER" id="PTHR42925:SF2">
    <property type="entry name" value="NA+ DRIVEN MULTIDRUG EFFLUX PUMP"/>
    <property type="match status" value="1"/>
</dbReference>
<dbReference type="RefSeq" id="WP_262655852.1">
    <property type="nucleotide sequence ID" value="NZ_JAOQKE010000030.1"/>
</dbReference>